<sequence>MNRNAQSAQDALLFAQQCKKNVSFGLHLDLSDYFQFDALGLWGRDEEHIIEEYREIIEEKRTDIRLDIEQQFKTFANYNVPISHLDGHHNIHLFPEIRDILLPIMLGYNVLKCRFFDDFYLKSENLEQTQNLYQALGVKTPNNLIFGVPTETNKFLIDGVNEVMIHATFGTEQGGTEFDNLMTGQCFNEAELITYYDI</sequence>
<proteinExistence type="predicted"/>
<dbReference type="GO" id="GO:0005975">
    <property type="term" value="P:carbohydrate metabolic process"/>
    <property type="evidence" value="ECO:0007669"/>
    <property type="project" value="InterPro"/>
</dbReference>
<keyword evidence="7" id="KW-1185">Reference proteome</keyword>
<organism evidence="6 7">
    <name type="scientific">Vibrio ishigakensis</name>
    <dbReference type="NCBI Taxonomy" id="1481914"/>
    <lineage>
        <taxon>Bacteria</taxon>
        <taxon>Pseudomonadati</taxon>
        <taxon>Pseudomonadota</taxon>
        <taxon>Gammaproteobacteria</taxon>
        <taxon>Vibrionales</taxon>
        <taxon>Vibrionaceae</taxon>
        <taxon>Vibrio</taxon>
    </lineage>
</organism>
<evidence type="ECO:0000256" key="2">
    <source>
        <dbReference type="ARBA" id="ARBA00022723"/>
    </source>
</evidence>
<comment type="caution">
    <text evidence="6">The sequence shown here is derived from an EMBL/GenBank/DDBJ whole genome shotgun (WGS) entry which is preliminary data.</text>
</comment>
<dbReference type="GO" id="GO:0046872">
    <property type="term" value="F:metal ion binding"/>
    <property type="evidence" value="ECO:0007669"/>
    <property type="project" value="UniProtKB-KW"/>
</dbReference>
<evidence type="ECO:0000313" key="7">
    <source>
        <dbReference type="Proteomes" id="UP000031671"/>
    </source>
</evidence>
<comment type="cofactor">
    <cofactor evidence="1">
        <name>Mg(2+)</name>
        <dbReference type="ChEBI" id="CHEBI:18420"/>
    </cofactor>
</comment>
<evidence type="ECO:0000256" key="1">
    <source>
        <dbReference type="ARBA" id="ARBA00001946"/>
    </source>
</evidence>
<dbReference type="InterPro" id="IPR011330">
    <property type="entry name" value="Glyco_hydro/deAcase_b/a-brl"/>
</dbReference>
<dbReference type="EMBL" id="BBRZ01000010">
    <property type="protein sequence ID" value="GAM55150.1"/>
    <property type="molecule type" value="Genomic_DNA"/>
</dbReference>
<keyword evidence="4" id="KW-0460">Magnesium</keyword>
<gene>
    <name evidence="6" type="ORF">JCM19231_1966</name>
</gene>
<name>A0A0B8NKA8_9VIBR</name>
<reference evidence="6 7" key="1">
    <citation type="submission" date="2015-01" db="EMBL/GenBank/DDBJ databases">
        <title>Vibrio sp. C1 JCM 19231 whole genome shotgun sequence.</title>
        <authorList>
            <person name="Sawabe T."/>
            <person name="Meirelles P."/>
            <person name="Feng G."/>
            <person name="Sayaka M."/>
            <person name="Hattori M."/>
            <person name="Ohkuma M."/>
        </authorList>
    </citation>
    <scope>NUCLEOTIDE SEQUENCE [LARGE SCALE GENOMIC DNA]</scope>
    <source>
        <strain evidence="7">JCM 19231</strain>
    </source>
</reference>
<dbReference type="GO" id="GO:0016787">
    <property type="term" value="F:hydrolase activity"/>
    <property type="evidence" value="ECO:0007669"/>
    <property type="project" value="UniProtKB-KW"/>
</dbReference>
<reference evidence="6 7" key="2">
    <citation type="submission" date="2015-01" db="EMBL/GenBank/DDBJ databases">
        <authorList>
            <consortium name="NBRP consortium"/>
            <person name="Sawabe T."/>
            <person name="Meirelles P."/>
            <person name="Feng G."/>
            <person name="Sayaka M."/>
            <person name="Hattori M."/>
            <person name="Ohkuma M."/>
        </authorList>
    </citation>
    <scope>NUCLEOTIDE SEQUENCE [LARGE SCALE GENOMIC DNA]</scope>
    <source>
        <strain evidence="7">JCM 19231</strain>
    </source>
</reference>
<dbReference type="SUPFAM" id="SSF88713">
    <property type="entry name" value="Glycoside hydrolase/deacetylase"/>
    <property type="match status" value="1"/>
</dbReference>
<keyword evidence="3" id="KW-0378">Hydrolase</keyword>
<evidence type="ECO:0008006" key="8">
    <source>
        <dbReference type="Google" id="ProtNLM"/>
    </source>
</evidence>
<protein>
    <recommendedName>
        <fullName evidence="8">Cellobiose phosphotransferase system ydjC-like protein</fullName>
    </recommendedName>
</protein>
<evidence type="ECO:0000256" key="4">
    <source>
        <dbReference type="ARBA" id="ARBA00022842"/>
    </source>
</evidence>
<dbReference type="Proteomes" id="UP000031671">
    <property type="component" value="Unassembled WGS sequence"/>
</dbReference>
<keyword evidence="5" id="KW-0119">Carbohydrate metabolism</keyword>
<dbReference type="Pfam" id="PF04794">
    <property type="entry name" value="YdjC"/>
    <property type="match status" value="1"/>
</dbReference>
<keyword evidence="2" id="KW-0479">Metal-binding</keyword>
<dbReference type="Gene3D" id="3.20.20.370">
    <property type="entry name" value="Glycoside hydrolase/deacetylase"/>
    <property type="match status" value="1"/>
</dbReference>
<evidence type="ECO:0000256" key="5">
    <source>
        <dbReference type="ARBA" id="ARBA00023277"/>
    </source>
</evidence>
<dbReference type="AlphaFoldDB" id="A0A0B8NKA8"/>
<accession>A0A0B8NKA8</accession>
<dbReference type="InterPro" id="IPR006879">
    <property type="entry name" value="YdjC-like"/>
</dbReference>
<evidence type="ECO:0000313" key="6">
    <source>
        <dbReference type="EMBL" id="GAM55150.1"/>
    </source>
</evidence>
<evidence type="ECO:0000256" key="3">
    <source>
        <dbReference type="ARBA" id="ARBA00022801"/>
    </source>
</evidence>